<name>A0ABD3NAW5_9STRA</name>
<dbReference type="EMBL" id="JALLBG020000004">
    <property type="protein sequence ID" value="KAL3772784.1"/>
    <property type="molecule type" value="Genomic_DNA"/>
</dbReference>
<dbReference type="GO" id="GO:0016020">
    <property type="term" value="C:membrane"/>
    <property type="evidence" value="ECO:0007669"/>
    <property type="project" value="UniProtKB-SubCell"/>
</dbReference>
<dbReference type="AlphaFoldDB" id="A0ABD3NAW5"/>
<dbReference type="Pfam" id="PF00153">
    <property type="entry name" value="Mito_carr"/>
    <property type="match status" value="1"/>
</dbReference>
<reference evidence="7 8" key="1">
    <citation type="submission" date="2024-10" db="EMBL/GenBank/DDBJ databases">
        <title>Updated reference genomes for cyclostephanoid diatoms.</title>
        <authorList>
            <person name="Roberts W.R."/>
            <person name="Alverson A.J."/>
        </authorList>
    </citation>
    <scope>NUCLEOTIDE SEQUENCE [LARGE SCALE GENOMIC DNA]</scope>
    <source>
        <strain evidence="7 8">AJA232-27</strain>
    </source>
</reference>
<sequence length="457" mass="50407">MPVCKVSILNLKLKRTWLLLFLLAILASPILPLDHDEDENGALRVSGSNSVIVTTSPEHDGLDFDDNDDDVTTFASAQGVDRSGNDNATTKYSNNNNSIITRGLPTTTFLRKSTNKKSREIFHKAFSKAMGGGITGAIAGVVQVLALMWLRTVTNYQYRYGSSFIQALTALYGMGYDSLSSIRSWIINFNMYLIVSSHKTASSKGGIPRLYSGISFALIQAPLSRFVSTAANDGVSALLESYNWGPGREVLVAAVVVGFFRIMLMPIDTCKTVLQIESKKGLGELMKRVRRGNIHLLFSGSLANAASSFIGHYPWFYTYNLLSRNAAFIQLFPWVTGRNALIGFISSIISDTVANFMRVIKTSKQALGSTRSDITYAETISMILAVDGWRGLFGRGLKTRILGNALQSILFTVIWRSLSERWNQVDAETDMAEESSANVIIDDDTDDSENDEYDVER</sequence>
<protein>
    <submittedName>
        <fullName evidence="7">Uncharacterized protein</fullName>
    </submittedName>
</protein>
<feature type="signal peptide" evidence="6">
    <location>
        <begin position="1"/>
        <end position="32"/>
    </location>
</feature>
<feature type="chain" id="PRO_5044866868" evidence="6">
    <location>
        <begin position="33"/>
        <end position="457"/>
    </location>
</feature>
<feature type="compositionally biased region" description="Acidic residues" evidence="4">
    <location>
        <begin position="441"/>
        <end position="457"/>
    </location>
</feature>
<evidence type="ECO:0000313" key="7">
    <source>
        <dbReference type="EMBL" id="KAL3772784.1"/>
    </source>
</evidence>
<keyword evidence="3 5" id="KW-0472">Membrane</keyword>
<dbReference type="SUPFAM" id="SSF103506">
    <property type="entry name" value="Mitochondrial carrier"/>
    <property type="match status" value="1"/>
</dbReference>
<evidence type="ECO:0000256" key="1">
    <source>
        <dbReference type="ARBA" id="ARBA00004141"/>
    </source>
</evidence>
<keyword evidence="8" id="KW-1185">Reference proteome</keyword>
<keyword evidence="2 5" id="KW-0812">Transmembrane</keyword>
<feature type="transmembrane region" description="Helical" evidence="5">
    <location>
        <begin position="294"/>
        <end position="316"/>
    </location>
</feature>
<gene>
    <name evidence="7" type="ORF">ACHAWU_003343</name>
</gene>
<comment type="subcellular location">
    <subcellularLocation>
        <location evidence="1">Membrane</location>
        <topology evidence="1">Multi-pass membrane protein</topology>
    </subcellularLocation>
</comment>
<dbReference type="Gene3D" id="1.50.40.10">
    <property type="entry name" value="Mitochondrial carrier domain"/>
    <property type="match status" value="1"/>
</dbReference>
<organism evidence="7 8">
    <name type="scientific">Discostella pseudostelligera</name>
    <dbReference type="NCBI Taxonomy" id="259834"/>
    <lineage>
        <taxon>Eukaryota</taxon>
        <taxon>Sar</taxon>
        <taxon>Stramenopiles</taxon>
        <taxon>Ochrophyta</taxon>
        <taxon>Bacillariophyta</taxon>
        <taxon>Coscinodiscophyceae</taxon>
        <taxon>Thalassiosirophycidae</taxon>
        <taxon>Stephanodiscales</taxon>
        <taxon>Stephanodiscaceae</taxon>
        <taxon>Discostella</taxon>
    </lineage>
</organism>
<keyword evidence="5" id="KW-1133">Transmembrane helix</keyword>
<evidence type="ECO:0000256" key="5">
    <source>
        <dbReference type="SAM" id="Phobius"/>
    </source>
</evidence>
<keyword evidence="6" id="KW-0732">Signal</keyword>
<evidence type="ECO:0000256" key="4">
    <source>
        <dbReference type="SAM" id="MobiDB-lite"/>
    </source>
</evidence>
<feature type="transmembrane region" description="Helical" evidence="5">
    <location>
        <begin position="129"/>
        <end position="150"/>
    </location>
</feature>
<dbReference type="InterPro" id="IPR018108">
    <property type="entry name" value="MCP_transmembrane"/>
</dbReference>
<dbReference type="PANTHER" id="PTHR47567">
    <property type="entry name" value="MITOCHONDRIAL SUBSTRATE/SOLUTE CARRIER"/>
    <property type="match status" value="1"/>
</dbReference>
<dbReference type="PANTHER" id="PTHR47567:SF1">
    <property type="entry name" value="NAD-DEPENDENT EPIMERASE_DEHYDRATASE DOMAIN-CONTAINING PROTEIN"/>
    <property type="match status" value="1"/>
</dbReference>
<accession>A0ABD3NAW5</accession>
<dbReference type="Proteomes" id="UP001530293">
    <property type="component" value="Unassembled WGS sequence"/>
</dbReference>
<evidence type="ECO:0000256" key="6">
    <source>
        <dbReference type="SAM" id="SignalP"/>
    </source>
</evidence>
<feature type="transmembrane region" description="Helical" evidence="5">
    <location>
        <begin position="336"/>
        <end position="357"/>
    </location>
</feature>
<dbReference type="InterPro" id="IPR023395">
    <property type="entry name" value="MCP_dom_sf"/>
</dbReference>
<evidence type="ECO:0000313" key="8">
    <source>
        <dbReference type="Proteomes" id="UP001530293"/>
    </source>
</evidence>
<feature type="region of interest" description="Disordered" evidence="4">
    <location>
        <begin position="436"/>
        <end position="457"/>
    </location>
</feature>
<evidence type="ECO:0000256" key="3">
    <source>
        <dbReference type="ARBA" id="ARBA00023136"/>
    </source>
</evidence>
<evidence type="ECO:0000256" key="2">
    <source>
        <dbReference type="ARBA" id="ARBA00022692"/>
    </source>
</evidence>
<comment type="caution">
    <text evidence="7">The sequence shown here is derived from an EMBL/GenBank/DDBJ whole genome shotgun (WGS) entry which is preliminary data.</text>
</comment>
<proteinExistence type="predicted"/>